<evidence type="ECO:0000313" key="4">
    <source>
        <dbReference type="Proteomes" id="UP000245647"/>
    </source>
</evidence>
<dbReference type="SMART" id="SM00867">
    <property type="entry name" value="YceI"/>
    <property type="match status" value="1"/>
</dbReference>
<evidence type="ECO:0000313" key="3">
    <source>
        <dbReference type="EMBL" id="PWG79066.1"/>
    </source>
</evidence>
<dbReference type="SUPFAM" id="SSF101874">
    <property type="entry name" value="YceI-like"/>
    <property type="match status" value="1"/>
</dbReference>
<organism evidence="3 4">
    <name type="scientific">Pararcticibacter amylolyticus</name>
    <dbReference type="NCBI Taxonomy" id="2173175"/>
    <lineage>
        <taxon>Bacteria</taxon>
        <taxon>Pseudomonadati</taxon>
        <taxon>Bacteroidota</taxon>
        <taxon>Sphingobacteriia</taxon>
        <taxon>Sphingobacteriales</taxon>
        <taxon>Sphingobacteriaceae</taxon>
        <taxon>Pararcticibacter</taxon>
    </lineage>
</organism>
<dbReference type="Proteomes" id="UP000245647">
    <property type="component" value="Unassembled WGS sequence"/>
</dbReference>
<comment type="caution">
    <text evidence="3">The sequence shown here is derived from an EMBL/GenBank/DDBJ whole genome shotgun (WGS) entry which is preliminary data.</text>
</comment>
<dbReference type="PANTHER" id="PTHR34406:SF1">
    <property type="entry name" value="PROTEIN YCEI"/>
    <property type="match status" value="1"/>
</dbReference>
<dbReference type="Gene3D" id="2.40.128.110">
    <property type="entry name" value="Lipid/polyisoprenoid-binding, YceI-like"/>
    <property type="match status" value="1"/>
</dbReference>
<name>A0A2U2PCD3_9SPHI</name>
<dbReference type="AlphaFoldDB" id="A0A2U2PCD3"/>
<evidence type="ECO:0000256" key="1">
    <source>
        <dbReference type="SAM" id="SignalP"/>
    </source>
</evidence>
<proteinExistence type="predicted"/>
<dbReference type="RefSeq" id="WP_109417311.1">
    <property type="nucleotide sequence ID" value="NZ_QEAS01000017.1"/>
</dbReference>
<dbReference type="InterPro" id="IPR007372">
    <property type="entry name" value="Lipid/polyisoprenoid-bd_YceI"/>
</dbReference>
<keyword evidence="1" id="KW-0732">Signal</keyword>
<dbReference type="Pfam" id="PF04264">
    <property type="entry name" value="YceI"/>
    <property type="match status" value="1"/>
</dbReference>
<dbReference type="EMBL" id="QEAS01000017">
    <property type="protein sequence ID" value="PWG79066.1"/>
    <property type="molecule type" value="Genomic_DNA"/>
</dbReference>
<keyword evidence="4" id="KW-1185">Reference proteome</keyword>
<evidence type="ECO:0000259" key="2">
    <source>
        <dbReference type="SMART" id="SM00867"/>
    </source>
</evidence>
<accession>A0A2U2PCD3</accession>
<dbReference type="InterPro" id="IPR036761">
    <property type="entry name" value="TTHA0802/YceI-like_sf"/>
</dbReference>
<reference evidence="3 4" key="1">
    <citation type="submission" date="2018-04" db="EMBL/GenBank/DDBJ databases">
        <title>Pedobacter chongqingensis sp. nov., isolated from a rottenly hemp rope.</title>
        <authorList>
            <person name="Cai Y."/>
        </authorList>
    </citation>
    <scope>NUCLEOTIDE SEQUENCE [LARGE SCALE GENOMIC DNA]</scope>
    <source>
        <strain evidence="3 4">FJ4-8</strain>
    </source>
</reference>
<sequence>MKKIILSAAILFAGSSLFAQTNWSADKVHSTVKFSVPHLVISEVEGQFKTFDGTISAKTADFNNAAITFNADVKSLDTENSDRDKHLLGSDFFDAEKYPTMSFKSTSFKKVSGNKYVLTGNLTLHGVTKPVKFDVTYGGIAKDGYGNTKAGFKATGVIKRFDYGLKWNALTEAGGATVGNEVTLNLKLEFTQQKG</sequence>
<dbReference type="OrthoDB" id="9811006at2"/>
<feature type="signal peptide" evidence="1">
    <location>
        <begin position="1"/>
        <end position="19"/>
    </location>
</feature>
<dbReference type="PANTHER" id="PTHR34406">
    <property type="entry name" value="PROTEIN YCEI"/>
    <property type="match status" value="1"/>
</dbReference>
<protein>
    <submittedName>
        <fullName evidence="3">Polyisoprenoid-binding protein</fullName>
    </submittedName>
</protein>
<gene>
    <name evidence="3" type="ORF">DDR33_18600</name>
</gene>
<feature type="domain" description="Lipid/polyisoprenoid-binding YceI-like" evidence="2">
    <location>
        <begin position="22"/>
        <end position="191"/>
    </location>
</feature>
<feature type="chain" id="PRO_5015750383" evidence="1">
    <location>
        <begin position="20"/>
        <end position="195"/>
    </location>
</feature>